<dbReference type="GO" id="GO:0005576">
    <property type="term" value="C:extracellular region"/>
    <property type="evidence" value="ECO:0007669"/>
    <property type="project" value="UniProtKB-SubCell"/>
</dbReference>
<keyword evidence="9" id="KW-1185">Reference proteome</keyword>
<proteinExistence type="inferred from homology"/>
<dbReference type="InterPro" id="IPR014756">
    <property type="entry name" value="Ig_E-set"/>
</dbReference>
<dbReference type="EMBL" id="JAPTSV010000011">
    <property type="protein sequence ID" value="KAJ1522544.1"/>
    <property type="molecule type" value="Genomic_DNA"/>
</dbReference>
<evidence type="ECO:0000256" key="3">
    <source>
        <dbReference type="ARBA" id="ARBA00022525"/>
    </source>
</evidence>
<dbReference type="FunFam" id="2.60.40.770:FF:000001">
    <property type="entry name" value="NPC intracellular cholesterol transporter 2"/>
    <property type="match status" value="1"/>
</dbReference>
<dbReference type="PANTHER" id="PTHR11306:SF36">
    <property type="entry name" value="NIEMANN-PICK TYPE C-2C-RELATED"/>
    <property type="match status" value="1"/>
</dbReference>
<evidence type="ECO:0000313" key="8">
    <source>
        <dbReference type="EMBL" id="KAJ1522544.1"/>
    </source>
</evidence>
<feature type="signal peptide" evidence="6">
    <location>
        <begin position="1"/>
        <end position="24"/>
    </location>
</feature>
<dbReference type="PROSITE" id="PS51257">
    <property type="entry name" value="PROKAR_LIPOPROTEIN"/>
    <property type="match status" value="1"/>
</dbReference>
<evidence type="ECO:0000313" key="9">
    <source>
        <dbReference type="Proteomes" id="UP001075354"/>
    </source>
</evidence>
<dbReference type="Pfam" id="PF02221">
    <property type="entry name" value="E1_DerP2_DerF2"/>
    <property type="match status" value="1"/>
</dbReference>
<evidence type="ECO:0000256" key="1">
    <source>
        <dbReference type="ARBA" id="ARBA00004613"/>
    </source>
</evidence>
<dbReference type="AlphaFoldDB" id="A0AAV7XA67"/>
<evidence type="ECO:0000256" key="4">
    <source>
        <dbReference type="ARBA" id="ARBA00022729"/>
    </source>
</evidence>
<dbReference type="InterPro" id="IPR039670">
    <property type="entry name" value="NPC2-like"/>
</dbReference>
<keyword evidence="3" id="KW-0964">Secreted</keyword>
<organism evidence="8 9">
    <name type="scientific">Megalurothrips usitatus</name>
    <name type="common">bean blossom thrips</name>
    <dbReference type="NCBI Taxonomy" id="439358"/>
    <lineage>
        <taxon>Eukaryota</taxon>
        <taxon>Metazoa</taxon>
        <taxon>Ecdysozoa</taxon>
        <taxon>Arthropoda</taxon>
        <taxon>Hexapoda</taxon>
        <taxon>Insecta</taxon>
        <taxon>Pterygota</taxon>
        <taxon>Neoptera</taxon>
        <taxon>Paraneoptera</taxon>
        <taxon>Thysanoptera</taxon>
        <taxon>Terebrantia</taxon>
        <taxon>Thripoidea</taxon>
        <taxon>Thripidae</taxon>
        <taxon>Megalurothrips</taxon>
    </lineage>
</organism>
<comment type="similarity">
    <text evidence="2">Belongs to the NPC2 family.</text>
</comment>
<dbReference type="GO" id="GO:0032934">
    <property type="term" value="F:sterol binding"/>
    <property type="evidence" value="ECO:0007669"/>
    <property type="project" value="InterPro"/>
</dbReference>
<dbReference type="Gene3D" id="2.60.40.770">
    <property type="match status" value="1"/>
</dbReference>
<dbReference type="GO" id="GO:0032367">
    <property type="term" value="P:intracellular cholesterol transport"/>
    <property type="evidence" value="ECO:0007669"/>
    <property type="project" value="InterPro"/>
</dbReference>
<evidence type="ECO:0000256" key="5">
    <source>
        <dbReference type="ARBA" id="ARBA00023157"/>
    </source>
</evidence>
<evidence type="ECO:0000259" key="7">
    <source>
        <dbReference type="SMART" id="SM00737"/>
    </source>
</evidence>
<name>A0AAV7XA67_9NEOP</name>
<evidence type="ECO:0000256" key="6">
    <source>
        <dbReference type="SAM" id="SignalP"/>
    </source>
</evidence>
<sequence length="161" mass="17572">MTAFRFHSIALCVVLACVTYRCSAENATAATPFLSCAEKKDPISVRVGGCTSLPCQLPKGQTASMEVDFEVDQDVEQLDAVVTAYALGVVIDYPLDQKNACFSLTNAECPLDKYEEVTYRLALPVAKTYPSISLAVEIALKDKNKRSMMCYKLNLEVVDAA</sequence>
<dbReference type="PANTHER" id="PTHR11306">
    <property type="entry name" value="NIEMANN PICK TYPE C2 PROTEIN NPC2-RELATED"/>
    <property type="match status" value="1"/>
</dbReference>
<comment type="subcellular location">
    <subcellularLocation>
        <location evidence="1">Secreted</location>
    </subcellularLocation>
</comment>
<accession>A0AAV7XA67</accession>
<feature type="domain" description="MD-2-related lipid-recognition" evidence="7">
    <location>
        <begin position="33"/>
        <end position="155"/>
    </location>
</feature>
<evidence type="ECO:0000256" key="2">
    <source>
        <dbReference type="ARBA" id="ARBA00006370"/>
    </source>
</evidence>
<dbReference type="SMART" id="SM00737">
    <property type="entry name" value="ML"/>
    <property type="match status" value="1"/>
</dbReference>
<reference evidence="8" key="1">
    <citation type="submission" date="2022-12" db="EMBL/GenBank/DDBJ databases">
        <title>Chromosome-level genome assembly of the bean flower thrips Megalurothrips usitatus.</title>
        <authorList>
            <person name="Ma L."/>
            <person name="Liu Q."/>
            <person name="Li H."/>
            <person name="Cai W."/>
        </authorList>
    </citation>
    <scope>NUCLEOTIDE SEQUENCE</scope>
    <source>
        <strain evidence="8">Cailab_2022a</strain>
    </source>
</reference>
<gene>
    <name evidence="8" type="ORF">ONE63_001730</name>
</gene>
<dbReference type="SUPFAM" id="SSF81296">
    <property type="entry name" value="E set domains"/>
    <property type="match status" value="1"/>
</dbReference>
<protein>
    <recommendedName>
        <fullName evidence="7">MD-2-related lipid-recognition domain-containing protein</fullName>
    </recommendedName>
</protein>
<feature type="chain" id="PRO_5044023670" description="MD-2-related lipid-recognition domain-containing protein" evidence="6">
    <location>
        <begin position="25"/>
        <end position="161"/>
    </location>
</feature>
<dbReference type="InterPro" id="IPR003172">
    <property type="entry name" value="ML_dom"/>
</dbReference>
<dbReference type="CDD" id="cd00916">
    <property type="entry name" value="Npc2_like"/>
    <property type="match status" value="1"/>
</dbReference>
<dbReference type="Proteomes" id="UP001075354">
    <property type="component" value="Chromosome 11"/>
</dbReference>
<keyword evidence="4 6" id="KW-0732">Signal</keyword>
<keyword evidence="5" id="KW-1015">Disulfide bond</keyword>
<comment type="caution">
    <text evidence="8">The sequence shown here is derived from an EMBL/GenBank/DDBJ whole genome shotgun (WGS) entry which is preliminary data.</text>
</comment>
<dbReference type="InterPro" id="IPR033916">
    <property type="entry name" value="ML_Npc2-like"/>
</dbReference>